<keyword evidence="2" id="KW-1185">Reference proteome</keyword>
<dbReference type="Gene3D" id="2.40.400.10">
    <property type="entry name" value="Acetoacetate decarboxylase-like"/>
    <property type="match status" value="1"/>
</dbReference>
<dbReference type="Proteomes" id="UP000824321">
    <property type="component" value="Chromosome"/>
</dbReference>
<dbReference type="RefSeq" id="WP_221431480.1">
    <property type="nucleotide sequence ID" value="NZ_CP081294.1"/>
</dbReference>
<dbReference type="SUPFAM" id="SSF160104">
    <property type="entry name" value="Acetoacetate decarboxylase-like"/>
    <property type="match status" value="1"/>
</dbReference>
<dbReference type="InterPro" id="IPR023375">
    <property type="entry name" value="ADC_dom_sf"/>
</dbReference>
<sequence>MTDFVPSFSDQSLIPPWRTLRSKHWAFVLKVSRSCMQGYLDTHLNAPGPDLPPYRYEALEEPTHGILMVTDHPEFSCAGGRREGWDTVAFREVFWQFPAHRYAVDGHNLASTEPDLVWIQPFYLVDNSTVMFASREIWGSEKQMADIGFHTGDKTDDLHLDVAIQGFTKFKPRSRSHSIGVLRINLAPGTEDVDYDSMIAHAEAHTEAQDLLDTWGRSIPGIGHDRNKPADGVHIDTLKQFRDAFDMRVAAYRAIIASRATHENVKDLRYFRGSDVKLAFAWSETMGEQLKTLFDIDEPAAGKEDFAFSDATPSELATDWHLPIISKDVVFALTFQSDAEFEVLETLHTYGAGVFSP</sequence>
<gene>
    <name evidence="1" type="ORF">K3136_03225</name>
</gene>
<evidence type="ECO:0000313" key="2">
    <source>
        <dbReference type="Proteomes" id="UP000824321"/>
    </source>
</evidence>
<accession>A0ABX9A397</accession>
<reference evidence="1 2" key="1">
    <citation type="submission" date="2021-08" db="EMBL/GenBank/DDBJ databases">
        <title>Comparative Genomics Analysis of the Genus Qipengyuania Reveals Extensive Genetic Diversity and Metabolic Versatility, Including the Description of Fifteen Novel Species.</title>
        <authorList>
            <person name="Liu Y."/>
        </authorList>
    </citation>
    <scope>NUCLEOTIDE SEQUENCE [LARGE SCALE GENOMIC DNA]</scope>
    <source>
        <strain evidence="1 2">1NDH1</strain>
    </source>
</reference>
<name>A0ABX9A397_9SPHN</name>
<protein>
    <submittedName>
        <fullName evidence="1">Uncharacterized protein</fullName>
    </submittedName>
</protein>
<proteinExistence type="predicted"/>
<organism evidence="1 2">
    <name type="scientific">Qipengyuania gelatinilytica</name>
    <dbReference type="NCBI Taxonomy" id="2867231"/>
    <lineage>
        <taxon>Bacteria</taxon>
        <taxon>Pseudomonadati</taxon>
        <taxon>Pseudomonadota</taxon>
        <taxon>Alphaproteobacteria</taxon>
        <taxon>Sphingomonadales</taxon>
        <taxon>Erythrobacteraceae</taxon>
        <taxon>Qipengyuania</taxon>
    </lineage>
</organism>
<evidence type="ECO:0000313" key="1">
    <source>
        <dbReference type="EMBL" id="QZD95751.1"/>
    </source>
</evidence>
<dbReference type="EMBL" id="CP081294">
    <property type="protein sequence ID" value="QZD95751.1"/>
    <property type="molecule type" value="Genomic_DNA"/>
</dbReference>